<name>A0A9R1R8I1_TRITD</name>
<evidence type="ECO:0000256" key="2">
    <source>
        <dbReference type="ARBA" id="ARBA00007874"/>
    </source>
</evidence>
<organism evidence="12 13">
    <name type="scientific">Triticum turgidum subsp. durum</name>
    <name type="common">Durum wheat</name>
    <name type="synonym">Triticum durum</name>
    <dbReference type="NCBI Taxonomy" id="4567"/>
    <lineage>
        <taxon>Eukaryota</taxon>
        <taxon>Viridiplantae</taxon>
        <taxon>Streptophyta</taxon>
        <taxon>Embryophyta</taxon>
        <taxon>Tracheophyta</taxon>
        <taxon>Spermatophyta</taxon>
        <taxon>Magnoliopsida</taxon>
        <taxon>Liliopsida</taxon>
        <taxon>Poales</taxon>
        <taxon>Poaceae</taxon>
        <taxon>BOP clade</taxon>
        <taxon>Pooideae</taxon>
        <taxon>Triticodae</taxon>
        <taxon>Triticeae</taxon>
        <taxon>Triticinae</taxon>
        <taxon>Triticum</taxon>
    </lineage>
</organism>
<dbReference type="InterPro" id="IPR006058">
    <property type="entry name" value="2Fe2S_fd_BS"/>
</dbReference>
<dbReference type="PANTHER" id="PTHR43112">
    <property type="entry name" value="FERREDOXIN"/>
    <property type="match status" value="1"/>
</dbReference>
<dbReference type="PANTHER" id="PTHR43112:SF44">
    <property type="entry name" value="FERREDOXIN"/>
    <property type="match status" value="1"/>
</dbReference>
<dbReference type="Pfam" id="PF00111">
    <property type="entry name" value="Fer2"/>
    <property type="match status" value="1"/>
</dbReference>
<dbReference type="GO" id="GO:0022900">
    <property type="term" value="P:electron transport chain"/>
    <property type="evidence" value="ECO:0007669"/>
    <property type="project" value="InterPro"/>
</dbReference>
<dbReference type="Gene3D" id="3.10.20.30">
    <property type="match status" value="1"/>
</dbReference>
<evidence type="ECO:0000256" key="9">
    <source>
        <dbReference type="RuleBase" id="RU364001"/>
    </source>
</evidence>
<dbReference type="InterPro" id="IPR036010">
    <property type="entry name" value="2Fe-2S_ferredoxin-like_sf"/>
</dbReference>
<proteinExistence type="inferred from homology"/>
<feature type="transmembrane region" description="Helical" evidence="10">
    <location>
        <begin position="20"/>
        <end position="42"/>
    </location>
</feature>
<evidence type="ECO:0000256" key="4">
    <source>
        <dbReference type="ARBA" id="ARBA00022714"/>
    </source>
</evidence>
<dbReference type="Gramene" id="TRITD2Av1G179370.1">
    <property type="protein sequence ID" value="TRITD2Av1G179370.1"/>
    <property type="gene ID" value="TRITD2Av1G179370"/>
</dbReference>
<dbReference type="AlphaFoldDB" id="A0A9R1R8I1"/>
<dbReference type="InterPro" id="IPR001041">
    <property type="entry name" value="2Fe-2S_ferredoxin-type"/>
</dbReference>
<dbReference type="GO" id="GO:0046872">
    <property type="term" value="F:metal ion binding"/>
    <property type="evidence" value="ECO:0007669"/>
    <property type="project" value="UniProtKB-KW"/>
</dbReference>
<comment type="subcellular location">
    <subcellularLocation>
        <location evidence="1 9">Plastid</location>
        <location evidence="1 9">Chloroplast</location>
    </subcellularLocation>
</comment>
<dbReference type="Proteomes" id="UP000324705">
    <property type="component" value="Chromosome 2A"/>
</dbReference>
<keyword evidence="7 9" id="KW-0408">Iron</keyword>
<gene>
    <name evidence="12" type="ORF">TRITD_2Av1G179370</name>
</gene>
<dbReference type="OMA" id="LIIQTHK"/>
<evidence type="ECO:0000259" key="11">
    <source>
        <dbReference type="PROSITE" id="PS51085"/>
    </source>
</evidence>
<evidence type="ECO:0000256" key="10">
    <source>
        <dbReference type="SAM" id="Phobius"/>
    </source>
</evidence>
<keyword evidence="8 9" id="KW-0411">Iron-sulfur</keyword>
<dbReference type="PROSITE" id="PS51085">
    <property type="entry name" value="2FE2S_FER_2"/>
    <property type="match status" value="1"/>
</dbReference>
<dbReference type="PROSITE" id="PS00197">
    <property type="entry name" value="2FE2S_FER_1"/>
    <property type="match status" value="1"/>
</dbReference>
<keyword evidence="13" id="KW-1185">Reference proteome</keyword>
<dbReference type="GO" id="GO:0051537">
    <property type="term" value="F:2 iron, 2 sulfur cluster binding"/>
    <property type="evidence" value="ECO:0007669"/>
    <property type="project" value="UniProtKB-KW"/>
</dbReference>
<keyword evidence="6 9" id="KW-0249">Electron transport</keyword>
<dbReference type="InterPro" id="IPR010241">
    <property type="entry name" value="Fd_pln"/>
</dbReference>
<accession>A0A9R1R8I1</accession>
<evidence type="ECO:0000256" key="7">
    <source>
        <dbReference type="ARBA" id="ARBA00023004"/>
    </source>
</evidence>
<evidence type="ECO:0000313" key="13">
    <source>
        <dbReference type="Proteomes" id="UP000324705"/>
    </source>
</evidence>
<feature type="domain" description="2Fe-2S ferredoxin-type" evidence="11">
    <location>
        <begin position="111"/>
        <end position="202"/>
    </location>
</feature>
<comment type="function">
    <text evidence="9">Ferredoxins are iron-sulfur proteins that transfer electrons in a wide variety of metabolic reactions.</text>
</comment>
<keyword evidence="10" id="KW-0472">Membrane</keyword>
<reference evidence="12 13" key="1">
    <citation type="submission" date="2017-09" db="EMBL/GenBank/DDBJ databases">
        <authorList>
            <consortium name="International Durum Wheat Genome Sequencing Consortium (IDWGSC)"/>
            <person name="Milanesi L."/>
        </authorList>
    </citation>
    <scope>NUCLEOTIDE SEQUENCE [LARGE SCALE GENOMIC DNA]</scope>
    <source>
        <strain evidence="13">cv. Svevo</strain>
    </source>
</reference>
<keyword evidence="10" id="KW-1133">Transmembrane helix</keyword>
<evidence type="ECO:0000313" key="12">
    <source>
        <dbReference type="EMBL" id="VAH32199.1"/>
    </source>
</evidence>
<keyword evidence="4 9" id="KW-0001">2Fe-2S</keyword>
<keyword evidence="5 9" id="KW-0479">Metal-binding</keyword>
<protein>
    <recommendedName>
        <fullName evidence="9">Ferredoxin</fullName>
    </recommendedName>
</protein>
<keyword evidence="10" id="KW-0812">Transmembrane</keyword>
<dbReference type="FunFam" id="3.10.20.30:FF:000014">
    <property type="entry name" value="Ferredoxin"/>
    <property type="match status" value="1"/>
</dbReference>
<dbReference type="NCBIfam" id="TIGR02008">
    <property type="entry name" value="fdx_plant"/>
    <property type="match status" value="1"/>
</dbReference>
<dbReference type="GO" id="GO:0009507">
    <property type="term" value="C:chloroplast"/>
    <property type="evidence" value="ECO:0007669"/>
    <property type="project" value="UniProtKB-SubCell"/>
</dbReference>
<keyword evidence="9" id="KW-0934">Plastid</keyword>
<dbReference type="GO" id="GO:0009055">
    <property type="term" value="F:electron transfer activity"/>
    <property type="evidence" value="ECO:0007669"/>
    <property type="project" value="InterPro"/>
</dbReference>
<dbReference type="EMBL" id="LT934113">
    <property type="protein sequence ID" value="VAH32199.1"/>
    <property type="molecule type" value="Genomic_DNA"/>
</dbReference>
<dbReference type="SUPFAM" id="SSF54292">
    <property type="entry name" value="2Fe-2S ferredoxin-like"/>
    <property type="match status" value="1"/>
</dbReference>
<keyword evidence="3 9" id="KW-0813">Transport</keyword>
<comment type="similarity">
    <text evidence="2 9">Belongs to the 2Fe2S plant-type ferredoxin family.</text>
</comment>
<evidence type="ECO:0000256" key="5">
    <source>
        <dbReference type="ARBA" id="ARBA00022723"/>
    </source>
</evidence>
<dbReference type="CDD" id="cd00207">
    <property type="entry name" value="fer2"/>
    <property type="match status" value="1"/>
</dbReference>
<comment type="cofactor">
    <cofactor evidence="9">
        <name>[2Fe-2S] cluster</name>
        <dbReference type="ChEBI" id="CHEBI:190135"/>
    </cofactor>
    <text evidence="9">Binds 1 [2Fe-2S] cluster.</text>
</comment>
<evidence type="ECO:0000256" key="6">
    <source>
        <dbReference type="ARBA" id="ARBA00022982"/>
    </source>
</evidence>
<keyword evidence="9" id="KW-0150">Chloroplast</keyword>
<evidence type="ECO:0000256" key="3">
    <source>
        <dbReference type="ARBA" id="ARBA00022448"/>
    </source>
</evidence>
<evidence type="ECO:0000256" key="1">
    <source>
        <dbReference type="ARBA" id="ARBA00004229"/>
    </source>
</evidence>
<dbReference type="InterPro" id="IPR012675">
    <property type="entry name" value="Beta-grasp_dom_sf"/>
</dbReference>
<evidence type="ECO:0000256" key="8">
    <source>
        <dbReference type="ARBA" id="ARBA00023014"/>
    </source>
</evidence>
<sequence length="205" mass="22148">MLSLIAPKSGNFGAKYFCLNFVPVNSFYFLSVITIASPLLFLNEDYHFSRPQAPEMATTFTAPILCNLRANPRLNHSTRQQPADLHLSSARMAPTLTGSRARSDLRAAAVYKVKLIGPEGKESVIEVAEDSYILDAAEEAGVELPYSCRAGACSTCAGKVLEGGVDQSDQSFLDDAQVGAGYALTCVAYPTSDLIIQTHKESDLY</sequence>